<dbReference type="Pfam" id="PF12867">
    <property type="entry name" value="DinB_2"/>
    <property type="match status" value="1"/>
</dbReference>
<organism evidence="2">
    <name type="scientific">marine metagenome</name>
    <dbReference type="NCBI Taxonomy" id="408172"/>
    <lineage>
        <taxon>unclassified sequences</taxon>
        <taxon>metagenomes</taxon>
        <taxon>ecological metagenomes</taxon>
    </lineage>
</organism>
<evidence type="ECO:0000313" key="2">
    <source>
        <dbReference type="EMBL" id="SVB07864.1"/>
    </source>
</evidence>
<gene>
    <name evidence="2" type="ORF">METZ01_LOCUS160718</name>
</gene>
<protein>
    <recommendedName>
        <fullName evidence="1">DinB-like domain-containing protein</fullName>
    </recommendedName>
</protein>
<dbReference type="EMBL" id="UINC01027871">
    <property type="protein sequence ID" value="SVB07864.1"/>
    <property type="molecule type" value="Genomic_DNA"/>
</dbReference>
<dbReference type="SUPFAM" id="SSF109854">
    <property type="entry name" value="DinB/YfiT-like putative metalloenzymes"/>
    <property type="match status" value="1"/>
</dbReference>
<dbReference type="InterPro" id="IPR034660">
    <property type="entry name" value="DinB/YfiT-like"/>
</dbReference>
<sequence>MTPEEQRVRDYLISQGGKYPFGELWVRSIAARLELIKEVTDVNQNQADFSFDSAEWTISEILEHVMTSTHTVTNLISELAIGNTGDSSNIDPPRTVSNLSIDELRKGLLDGAFKWTSMTDNLPVMPNMNQMSNHSFFGDLHAGAWYLFQRVHDLDHLNQIRNNKSHTDYPNI</sequence>
<name>A0A382B2N0_9ZZZZ</name>
<feature type="domain" description="DinB-like" evidence="1">
    <location>
        <begin position="34"/>
        <end position="160"/>
    </location>
</feature>
<proteinExistence type="predicted"/>
<accession>A0A382B2N0</accession>
<dbReference type="AlphaFoldDB" id="A0A382B2N0"/>
<reference evidence="2" key="1">
    <citation type="submission" date="2018-05" db="EMBL/GenBank/DDBJ databases">
        <authorList>
            <person name="Lanie J.A."/>
            <person name="Ng W.-L."/>
            <person name="Kazmierczak K.M."/>
            <person name="Andrzejewski T.M."/>
            <person name="Davidsen T.M."/>
            <person name="Wayne K.J."/>
            <person name="Tettelin H."/>
            <person name="Glass J.I."/>
            <person name="Rusch D."/>
            <person name="Podicherti R."/>
            <person name="Tsui H.-C.T."/>
            <person name="Winkler M.E."/>
        </authorList>
    </citation>
    <scope>NUCLEOTIDE SEQUENCE</scope>
</reference>
<dbReference type="InterPro" id="IPR024775">
    <property type="entry name" value="DinB-like"/>
</dbReference>
<dbReference type="Gene3D" id="1.20.120.450">
    <property type="entry name" value="dinb family like domain"/>
    <property type="match status" value="1"/>
</dbReference>
<evidence type="ECO:0000259" key="1">
    <source>
        <dbReference type="Pfam" id="PF12867"/>
    </source>
</evidence>